<dbReference type="GO" id="GO:0003682">
    <property type="term" value="F:chromatin binding"/>
    <property type="evidence" value="ECO:0007669"/>
    <property type="project" value="TreeGrafter"/>
</dbReference>
<accession>A0A1D1XRK8</accession>
<gene>
    <name evidence="7" type="primary">rmp_3</name>
    <name evidence="6" type="synonym">rmp_4</name>
    <name evidence="6" type="ORF">g.92870</name>
    <name evidence="7" type="ORF">g.92877</name>
</gene>
<dbReference type="InterPro" id="IPR009053">
    <property type="entry name" value="Prefoldin"/>
</dbReference>
<dbReference type="GO" id="GO:0006457">
    <property type="term" value="P:protein folding"/>
    <property type="evidence" value="ECO:0007669"/>
    <property type="project" value="UniProtKB-ARBA"/>
</dbReference>
<reference evidence="7" key="1">
    <citation type="submission" date="2015-07" db="EMBL/GenBank/DDBJ databases">
        <title>Transcriptome Assembly of Anthurium amnicola.</title>
        <authorList>
            <person name="Suzuki J."/>
        </authorList>
    </citation>
    <scope>NUCLEOTIDE SEQUENCE</scope>
</reference>
<evidence type="ECO:0000256" key="5">
    <source>
        <dbReference type="SAM" id="MobiDB-lite"/>
    </source>
</evidence>
<name>A0A1D1XRK8_9ARAE</name>
<dbReference type="GO" id="GO:0003714">
    <property type="term" value="F:transcription corepressor activity"/>
    <property type="evidence" value="ECO:0007669"/>
    <property type="project" value="TreeGrafter"/>
</dbReference>
<feature type="compositionally biased region" description="Basic residues" evidence="5">
    <location>
        <begin position="413"/>
        <end position="422"/>
    </location>
</feature>
<dbReference type="PANTHER" id="PTHR15111:SF0">
    <property type="entry name" value="UNCONVENTIONAL PREFOLDIN RPB5 INTERACTOR 1"/>
    <property type="match status" value="1"/>
</dbReference>
<dbReference type="GO" id="GO:0000122">
    <property type="term" value="P:negative regulation of transcription by RNA polymerase II"/>
    <property type="evidence" value="ECO:0007669"/>
    <property type="project" value="TreeGrafter"/>
</dbReference>
<organism evidence="7">
    <name type="scientific">Anthurium amnicola</name>
    <dbReference type="NCBI Taxonomy" id="1678845"/>
    <lineage>
        <taxon>Eukaryota</taxon>
        <taxon>Viridiplantae</taxon>
        <taxon>Streptophyta</taxon>
        <taxon>Embryophyta</taxon>
        <taxon>Tracheophyta</taxon>
        <taxon>Spermatophyta</taxon>
        <taxon>Magnoliopsida</taxon>
        <taxon>Liliopsida</taxon>
        <taxon>Araceae</taxon>
        <taxon>Pothoideae</taxon>
        <taxon>Potheae</taxon>
        <taxon>Anthurium</taxon>
    </lineage>
</organism>
<dbReference type="GO" id="GO:0005634">
    <property type="term" value="C:nucleus"/>
    <property type="evidence" value="ECO:0007669"/>
    <property type="project" value="UniProtKB-SubCell"/>
</dbReference>
<evidence type="ECO:0000313" key="7">
    <source>
        <dbReference type="EMBL" id="JAT45018.1"/>
    </source>
</evidence>
<evidence type="ECO:0000256" key="2">
    <source>
        <dbReference type="ARBA" id="ARBA00023242"/>
    </source>
</evidence>
<evidence type="ECO:0000256" key="1">
    <source>
        <dbReference type="ARBA" id="ARBA00004123"/>
    </source>
</evidence>
<dbReference type="CDD" id="cd23159">
    <property type="entry name" value="Prefoldin_URI1"/>
    <property type="match status" value="1"/>
</dbReference>
<comment type="similarity">
    <text evidence="3">Belongs to the RNA polymerase II subunit 5-mediating protein family.</text>
</comment>
<protein>
    <submittedName>
        <fullName evidence="7">RNA polymerase II subunit 5-mediating</fullName>
    </submittedName>
</protein>
<evidence type="ECO:0000256" key="3">
    <source>
        <dbReference type="ARBA" id="ARBA00038295"/>
    </source>
</evidence>
<feature type="coiled-coil region" evidence="4">
    <location>
        <begin position="218"/>
        <end position="245"/>
    </location>
</feature>
<feature type="non-terminal residue" evidence="7">
    <location>
        <position position="1"/>
    </location>
</feature>
<keyword evidence="2" id="KW-0539">Nucleus</keyword>
<evidence type="ECO:0000313" key="6">
    <source>
        <dbReference type="EMBL" id="JAT41586.1"/>
    </source>
</evidence>
<feature type="compositionally biased region" description="Polar residues" evidence="5">
    <location>
        <begin position="374"/>
        <end position="384"/>
    </location>
</feature>
<keyword evidence="4" id="KW-0175">Coiled coil</keyword>
<comment type="subcellular location">
    <subcellularLocation>
        <location evidence="1">Nucleus</location>
    </subcellularLocation>
</comment>
<dbReference type="GO" id="GO:0019212">
    <property type="term" value="F:phosphatase inhibitor activity"/>
    <property type="evidence" value="ECO:0007669"/>
    <property type="project" value="TreeGrafter"/>
</dbReference>
<dbReference type="AlphaFoldDB" id="A0A1D1XRK8"/>
<evidence type="ECO:0000256" key="4">
    <source>
        <dbReference type="SAM" id="Coils"/>
    </source>
</evidence>
<feature type="compositionally biased region" description="Polar residues" evidence="5">
    <location>
        <begin position="393"/>
        <end position="410"/>
    </location>
</feature>
<dbReference type="Gene3D" id="1.10.287.370">
    <property type="match status" value="1"/>
</dbReference>
<dbReference type="SUPFAM" id="SSF46579">
    <property type="entry name" value="Prefoldin"/>
    <property type="match status" value="1"/>
</dbReference>
<sequence length="422" mass="46324">AAAGGGGAVAGAAGGGRRRGRWCRARQWPAPGGSGKEAGASGEHMADQVKGSVTPLASMFPAEEAQKAAKRVQDAIAERQQELERLRLFASDNTGLINLVQRLPDELSHDIMVPFGKAAFFPGRLIHTNEFLVLLGEGYYAERTAKQTEEILQRRGKTLEHQVVSLKGMMTDLEAEAKFFNTAAVEAEEGLVEIREDYFEEPLTEEEAESGISMVGNMNITDEEYARIQSRLDELEREELAAECTSSDDNDDNAKTDSSFLHPLDDHAIRISMDKQLEDSRRLSKGEVLPSITSQSIVPKIVHNESSREDLNQQYNAEECHSYTTSLEHNKKHSRVIKHPKNDADNASGQTLRKAFTGSVVEHSHGPSPRKSTESSTQAFTSSVIEHGHGPSPSMSTHSTNQPSSSNPSKPVSRFKMRRGNC</sequence>
<dbReference type="GO" id="GO:0009409">
    <property type="term" value="P:response to cold"/>
    <property type="evidence" value="ECO:0007669"/>
    <property type="project" value="UniProtKB-ARBA"/>
</dbReference>
<dbReference type="InterPro" id="IPR004127">
    <property type="entry name" value="Prefoldin_subunit_alpha"/>
</dbReference>
<dbReference type="Pfam" id="PF02996">
    <property type="entry name" value="Prefoldin"/>
    <property type="match status" value="1"/>
</dbReference>
<feature type="region of interest" description="Disordered" evidence="5">
    <location>
        <begin position="359"/>
        <end position="422"/>
    </location>
</feature>
<dbReference type="InterPro" id="IPR052255">
    <property type="entry name" value="RNA_pol_II_subunit5-mediator"/>
</dbReference>
<dbReference type="EMBL" id="GDJX01022918">
    <property type="protein sequence ID" value="JAT45018.1"/>
    <property type="molecule type" value="Transcribed_RNA"/>
</dbReference>
<dbReference type="EMBL" id="GDJX01026350">
    <property type="protein sequence ID" value="JAT41586.1"/>
    <property type="molecule type" value="Transcribed_RNA"/>
</dbReference>
<dbReference type="PANTHER" id="PTHR15111">
    <property type="entry name" value="RNA POLYMERASE II SUBUNIT 5-MEDIATING PROTEIN NNX3"/>
    <property type="match status" value="1"/>
</dbReference>
<proteinExistence type="inferred from homology"/>